<dbReference type="PANTHER" id="PTHR15857">
    <property type="entry name" value="COMM DOMAIN CONTAINING PROTEIN 2"/>
    <property type="match status" value="1"/>
</dbReference>
<dbReference type="GeneID" id="113204492"/>
<name>A0A6J1S477_FRAOC</name>
<feature type="domain" description="COMM" evidence="1">
    <location>
        <begin position="122"/>
        <end position="195"/>
    </location>
</feature>
<dbReference type="OrthoDB" id="10257479at2759"/>
<dbReference type="InterPro" id="IPR017920">
    <property type="entry name" value="COMM"/>
</dbReference>
<reference evidence="3" key="1">
    <citation type="submission" date="2025-08" db="UniProtKB">
        <authorList>
            <consortium name="RefSeq"/>
        </authorList>
    </citation>
    <scope>IDENTIFICATION</scope>
    <source>
        <tissue evidence="3">Whole organism</tissue>
    </source>
</reference>
<evidence type="ECO:0000259" key="1">
    <source>
        <dbReference type="PROSITE" id="PS51269"/>
    </source>
</evidence>
<dbReference type="AlphaFoldDB" id="A0A6J1S477"/>
<accession>A0A6J1S477</accession>
<dbReference type="RefSeq" id="XP_026275458.1">
    <property type="nucleotide sequence ID" value="XM_026419673.2"/>
</dbReference>
<gene>
    <name evidence="3" type="primary">LOC113204492</name>
</gene>
<protein>
    <submittedName>
        <fullName evidence="3">COMM domain-containing protein 2</fullName>
    </submittedName>
</protein>
<dbReference type="Pfam" id="PF07258">
    <property type="entry name" value="COMM_domain"/>
    <property type="match status" value="1"/>
</dbReference>
<dbReference type="InterPro" id="IPR037354">
    <property type="entry name" value="Commd2"/>
</dbReference>
<organism evidence="2 3">
    <name type="scientific">Frankliniella occidentalis</name>
    <name type="common">Western flower thrips</name>
    <name type="synonym">Euthrips occidentalis</name>
    <dbReference type="NCBI Taxonomy" id="133901"/>
    <lineage>
        <taxon>Eukaryota</taxon>
        <taxon>Metazoa</taxon>
        <taxon>Ecdysozoa</taxon>
        <taxon>Arthropoda</taxon>
        <taxon>Hexapoda</taxon>
        <taxon>Insecta</taxon>
        <taxon>Pterygota</taxon>
        <taxon>Neoptera</taxon>
        <taxon>Paraneoptera</taxon>
        <taxon>Thysanoptera</taxon>
        <taxon>Terebrantia</taxon>
        <taxon>Thripoidea</taxon>
        <taxon>Thripidae</taxon>
        <taxon>Frankliniella</taxon>
    </lineage>
</organism>
<dbReference type="KEGG" id="foc:113204492"/>
<keyword evidence="2" id="KW-1185">Reference proteome</keyword>
<dbReference type="PANTHER" id="PTHR15857:SF0">
    <property type="entry name" value="COMM DOMAIN-CONTAINING PROTEIN 2"/>
    <property type="match status" value="1"/>
</dbReference>
<dbReference type="PROSITE" id="PS51269">
    <property type="entry name" value="COMM"/>
    <property type="match status" value="1"/>
</dbReference>
<evidence type="ECO:0000313" key="2">
    <source>
        <dbReference type="Proteomes" id="UP000504606"/>
    </source>
</evidence>
<sequence length="204" mass="23488">MLSLSDEHKGHLTPLFGQPPQLLQDFCRLAVDFLRRGPNLKLYTTAAQKLQVDVNVIQLAVEGLVQLMVKSRQNNLSTSDFRDLVLTSGFNEEQERILNELHDSNKADVDLALTTFMPSLLHYHDLEWRFDVQVASRSLLKQTIPAVTIKLTLKEIPQVEEETKYKHLLLETDPNNLKHLIQKLDEALLEASSQHSRRLQRIFK</sequence>
<dbReference type="Proteomes" id="UP000504606">
    <property type="component" value="Unplaced"/>
</dbReference>
<proteinExistence type="predicted"/>
<evidence type="ECO:0000313" key="3">
    <source>
        <dbReference type="RefSeq" id="XP_026275458.1"/>
    </source>
</evidence>